<keyword evidence="4" id="KW-1185">Reference proteome</keyword>
<dbReference type="Proteomes" id="UP001057375">
    <property type="component" value="Unassembled WGS sequence"/>
</dbReference>
<dbReference type="SMART" id="SM00173">
    <property type="entry name" value="RAS"/>
    <property type="match status" value="1"/>
</dbReference>
<dbReference type="PROSITE" id="PS51419">
    <property type="entry name" value="RAB"/>
    <property type="match status" value="1"/>
</dbReference>
<protein>
    <submittedName>
        <fullName evidence="3">Small GTPase like protein</fullName>
    </submittedName>
</protein>
<organism evidence="3 4">
    <name type="scientific">Aduncisulcus paluster</name>
    <dbReference type="NCBI Taxonomy" id="2918883"/>
    <lineage>
        <taxon>Eukaryota</taxon>
        <taxon>Metamonada</taxon>
        <taxon>Carpediemonas-like organisms</taxon>
        <taxon>Aduncisulcus</taxon>
    </lineage>
</organism>
<dbReference type="EMBL" id="BQXS01012660">
    <property type="protein sequence ID" value="GKT26537.1"/>
    <property type="molecule type" value="Genomic_DNA"/>
</dbReference>
<keyword evidence="2" id="KW-0342">GTP-binding</keyword>
<dbReference type="InterPro" id="IPR027417">
    <property type="entry name" value="P-loop_NTPase"/>
</dbReference>
<dbReference type="PANTHER" id="PTHR47977">
    <property type="entry name" value="RAS-RELATED PROTEIN RAB"/>
    <property type="match status" value="1"/>
</dbReference>
<evidence type="ECO:0000313" key="3">
    <source>
        <dbReference type="EMBL" id="GKT26537.1"/>
    </source>
</evidence>
<dbReference type="PRINTS" id="PR00449">
    <property type="entry name" value="RASTRNSFRMNG"/>
</dbReference>
<evidence type="ECO:0000256" key="2">
    <source>
        <dbReference type="ARBA" id="ARBA00023134"/>
    </source>
</evidence>
<sequence>MDEILESRSMKHPYPFDRVDKLSLKMHKFDIGSKLCHFCRNGSFFAAIHGLSNSMMLNCEYSSPSLEISRESLLKVREDDQKFFGIDIKFRKTAVALRALHGRFIVSSLTIGVDFVTHEVSLSSDLSICERIFDTSGQEKYGAITESFFRGSDACVIFASCDDKKSVDLIPSWKKRVEDANDDDVDFVICFNKMDLLVSDSPTNPEAARKVAASVGIDSVYITSAKTGEGISEMLRAVACRVGGVRDMEVLPDRIDISKPYDEKTPSKGGCCSK</sequence>
<accession>A0ABQ5K4L0</accession>
<dbReference type="InterPro" id="IPR050227">
    <property type="entry name" value="Rab"/>
</dbReference>
<dbReference type="CDD" id="cd00154">
    <property type="entry name" value="Rab"/>
    <property type="match status" value="1"/>
</dbReference>
<dbReference type="InterPro" id="IPR001806">
    <property type="entry name" value="Small_GTPase"/>
</dbReference>
<dbReference type="Gene3D" id="3.40.50.300">
    <property type="entry name" value="P-loop containing nucleotide triphosphate hydrolases"/>
    <property type="match status" value="1"/>
</dbReference>
<evidence type="ECO:0000313" key="4">
    <source>
        <dbReference type="Proteomes" id="UP001057375"/>
    </source>
</evidence>
<reference evidence="3" key="1">
    <citation type="submission" date="2022-03" db="EMBL/GenBank/DDBJ databases">
        <title>Draft genome sequence of Aduncisulcus paluster, a free-living microaerophilic Fornicata.</title>
        <authorList>
            <person name="Yuyama I."/>
            <person name="Kume K."/>
            <person name="Tamura T."/>
            <person name="Inagaki Y."/>
            <person name="Hashimoto T."/>
        </authorList>
    </citation>
    <scope>NUCLEOTIDE SEQUENCE</scope>
    <source>
        <strain evidence="3">NY0171</strain>
    </source>
</reference>
<keyword evidence="1" id="KW-0547">Nucleotide-binding</keyword>
<dbReference type="Pfam" id="PF00071">
    <property type="entry name" value="Ras"/>
    <property type="match status" value="1"/>
</dbReference>
<evidence type="ECO:0000256" key="1">
    <source>
        <dbReference type="ARBA" id="ARBA00022741"/>
    </source>
</evidence>
<name>A0ABQ5K4L0_9EUKA</name>
<dbReference type="SUPFAM" id="SSF52540">
    <property type="entry name" value="P-loop containing nucleoside triphosphate hydrolases"/>
    <property type="match status" value="1"/>
</dbReference>
<gene>
    <name evidence="3" type="ORF">ADUPG1_013393</name>
</gene>
<comment type="caution">
    <text evidence="3">The sequence shown here is derived from an EMBL/GenBank/DDBJ whole genome shotgun (WGS) entry which is preliminary data.</text>
</comment>
<proteinExistence type="predicted"/>
<dbReference type="SMART" id="SM00175">
    <property type="entry name" value="RAB"/>
    <property type="match status" value="1"/>
</dbReference>